<dbReference type="SUPFAM" id="SSF54001">
    <property type="entry name" value="Cysteine proteinases"/>
    <property type="match status" value="1"/>
</dbReference>
<comment type="caution">
    <text evidence="3">The sequence shown here is derived from an EMBL/GenBank/DDBJ whole genome shotgun (WGS) entry which is preliminary data.</text>
</comment>
<evidence type="ECO:0000259" key="2">
    <source>
        <dbReference type="SMART" id="SM00460"/>
    </source>
</evidence>
<dbReference type="InterPro" id="IPR052557">
    <property type="entry name" value="CAP/Cytokinesis_protein"/>
</dbReference>
<feature type="domain" description="Transglutaminase-like" evidence="2">
    <location>
        <begin position="183"/>
        <end position="252"/>
    </location>
</feature>
<dbReference type="OrthoDB" id="6129702at2759"/>
<feature type="compositionally biased region" description="Low complexity" evidence="1">
    <location>
        <begin position="53"/>
        <end position="69"/>
    </location>
</feature>
<dbReference type="GO" id="GO:0005737">
    <property type="term" value="C:cytoplasm"/>
    <property type="evidence" value="ECO:0007669"/>
    <property type="project" value="TreeGrafter"/>
</dbReference>
<reference evidence="3" key="1">
    <citation type="submission" date="2021-06" db="EMBL/GenBank/DDBJ databases">
        <authorList>
            <person name="Kallberg Y."/>
            <person name="Tangrot J."/>
            <person name="Rosling A."/>
        </authorList>
    </citation>
    <scope>NUCLEOTIDE SEQUENCE</scope>
    <source>
        <strain evidence="3">IA702</strain>
    </source>
</reference>
<dbReference type="SMART" id="SM00460">
    <property type="entry name" value="TGc"/>
    <property type="match status" value="1"/>
</dbReference>
<name>A0A9N9FT98_9GLOM</name>
<protein>
    <submittedName>
        <fullName evidence="3">4048_t:CDS:1</fullName>
    </submittedName>
</protein>
<evidence type="ECO:0000256" key="1">
    <source>
        <dbReference type="SAM" id="MobiDB-lite"/>
    </source>
</evidence>
<dbReference type="EMBL" id="CAJVPJ010000850">
    <property type="protein sequence ID" value="CAG8560557.1"/>
    <property type="molecule type" value="Genomic_DNA"/>
</dbReference>
<dbReference type="Pfam" id="PF01841">
    <property type="entry name" value="Transglut_core"/>
    <property type="match status" value="1"/>
</dbReference>
<dbReference type="Proteomes" id="UP000789572">
    <property type="component" value="Unassembled WGS sequence"/>
</dbReference>
<dbReference type="PANTHER" id="PTHR46333:SF2">
    <property type="entry name" value="CYTOKINESIS PROTEIN 3"/>
    <property type="match status" value="1"/>
</dbReference>
<dbReference type="PANTHER" id="PTHR46333">
    <property type="entry name" value="CYTOKINESIS PROTEIN 3"/>
    <property type="match status" value="1"/>
</dbReference>
<dbReference type="InterPro" id="IPR038765">
    <property type="entry name" value="Papain-like_cys_pep_sf"/>
</dbReference>
<accession>A0A9N9FT98</accession>
<dbReference type="Gene3D" id="3.10.620.30">
    <property type="match status" value="1"/>
</dbReference>
<dbReference type="InterPro" id="IPR002931">
    <property type="entry name" value="Transglutaminase-like"/>
</dbReference>
<keyword evidence="4" id="KW-1185">Reference proteome</keyword>
<sequence length="524" mass="58876">MPLWKEKVLKPFRRLSQRSNKKDKSKPTTSHASVEADGKAEETKISHSHARSRSNSSASSSKAEASQNADQHVISRPRKPGQWTTVAGGEKDPVAQCGVVVQKDVFKTCLDLTEYDFSQVDKHARGTSKANTVRELSKRLTSRWKGKEIYQLRAIYTWIAENISYDANAFFSGKPGSQNADDVMKKGTAVCDGYAELFKALAEEAGLNVRKITGKAKGAGYKPGDDLETSQLEHAWIGVCLDGEYLLIDPTWGAGTLNGRTFNRHFDPFYFLASPQQFIYSHLPDDENEQYLSPPVTQELFIKLPFVKPPFFRSGLMLVEYVGSEIKVKHDKFEMEVVRCIPDESKPLHAVLEWEGKKVNCLVQRVGAKIGSEGERFYTIRCEIPSSGEGKLNLFVLLEGNKGPIAASFKVVNHGNGSRSPPYVQTFSVPFTFTISEPIYSKLAYNRRTKFELTIFDKDENELPEFDLFTPDKETRKLQKISWCPGDKSTTYAIDTILNIKGEWVLVYTEGGNSVNFIAQYEVE</sequence>
<feature type="compositionally biased region" description="Basic residues" evidence="1">
    <location>
        <begin position="10"/>
        <end position="19"/>
    </location>
</feature>
<gene>
    <name evidence="3" type="ORF">POCULU_LOCUS5486</name>
</gene>
<organism evidence="3 4">
    <name type="scientific">Paraglomus occultum</name>
    <dbReference type="NCBI Taxonomy" id="144539"/>
    <lineage>
        <taxon>Eukaryota</taxon>
        <taxon>Fungi</taxon>
        <taxon>Fungi incertae sedis</taxon>
        <taxon>Mucoromycota</taxon>
        <taxon>Glomeromycotina</taxon>
        <taxon>Glomeromycetes</taxon>
        <taxon>Paraglomerales</taxon>
        <taxon>Paraglomeraceae</taxon>
        <taxon>Paraglomus</taxon>
    </lineage>
</organism>
<feature type="region of interest" description="Disordered" evidence="1">
    <location>
        <begin position="1"/>
        <end position="89"/>
    </location>
</feature>
<evidence type="ECO:0000313" key="4">
    <source>
        <dbReference type="Proteomes" id="UP000789572"/>
    </source>
</evidence>
<dbReference type="AlphaFoldDB" id="A0A9N9FT98"/>
<proteinExistence type="predicted"/>
<feature type="compositionally biased region" description="Basic and acidic residues" evidence="1">
    <location>
        <begin position="34"/>
        <end position="45"/>
    </location>
</feature>
<evidence type="ECO:0000313" key="3">
    <source>
        <dbReference type="EMBL" id="CAG8560557.1"/>
    </source>
</evidence>